<dbReference type="PANTHER" id="PTHR38663">
    <property type="match status" value="1"/>
</dbReference>
<dbReference type="Proteomes" id="UP001456524">
    <property type="component" value="Unassembled WGS sequence"/>
</dbReference>
<dbReference type="InterPro" id="IPR036188">
    <property type="entry name" value="FAD/NAD-bd_sf"/>
</dbReference>
<protein>
    <submittedName>
        <fullName evidence="2">FAD binding domain-containing protein</fullName>
    </submittedName>
</protein>
<dbReference type="Gene3D" id="3.50.50.60">
    <property type="entry name" value="FAD/NAD(P)-binding domain"/>
    <property type="match status" value="2"/>
</dbReference>
<dbReference type="EMBL" id="JBBWUH010000007">
    <property type="protein sequence ID" value="KAK8161685.1"/>
    <property type="molecule type" value="Genomic_DNA"/>
</dbReference>
<evidence type="ECO:0000313" key="3">
    <source>
        <dbReference type="Proteomes" id="UP001456524"/>
    </source>
</evidence>
<feature type="compositionally biased region" description="Acidic residues" evidence="1">
    <location>
        <begin position="534"/>
        <end position="546"/>
    </location>
</feature>
<evidence type="ECO:0000313" key="2">
    <source>
        <dbReference type="EMBL" id="KAK8161685.1"/>
    </source>
</evidence>
<keyword evidence="3" id="KW-1185">Reference proteome</keyword>
<accession>A0ABR1XNF7</accession>
<gene>
    <name evidence="2" type="ORF">IWX90DRAFT_388729</name>
</gene>
<dbReference type="PANTHER" id="PTHR38663:SF1">
    <property type="entry name" value="L-ORNITHINE N(5)-MONOOXYGENASE"/>
    <property type="match status" value="1"/>
</dbReference>
<proteinExistence type="predicted"/>
<organism evidence="2 3">
    <name type="scientific">Phyllosticta citrichinensis</name>
    <dbReference type="NCBI Taxonomy" id="1130410"/>
    <lineage>
        <taxon>Eukaryota</taxon>
        <taxon>Fungi</taxon>
        <taxon>Dikarya</taxon>
        <taxon>Ascomycota</taxon>
        <taxon>Pezizomycotina</taxon>
        <taxon>Dothideomycetes</taxon>
        <taxon>Dothideomycetes incertae sedis</taxon>
        <taxon>Botryosphaeriales</taxon>
        <taxon>Phyllostictaceae</taxon>
        <taxon>Phyllosticta</taxon>
    </lineage>
</organism>
<name>A0ABR1XNF7_9PEZI</name>
<comment type="caution">
    <text evidence="2">The sequence shown here is derived from an EMBL/GenBank/DDBJ whole genome shotgun (WGS) entry which is preliminary data.</text>
</comment>
<sequence>MEQAQFTPDSTVHDVIIVGAGPCGLAVAARLCEHTPSAIFTDEEHQRYHWIKKYGARMSVKDRKNGKVKLATPRLGRQYSTLVLDATGDQWMNRWNRLFKTYDISHLRSPMFFHVDPGDRDGLLAYAHEQGREDELDEIRDCVGKEISKHQRKKRAKGRVQKPQAEVVIDERDRKDYYRPSRPLFTSHCDCIVERYGLRKGLVQQKRVEDIQYGIVREYSDVDKIFTVKTDKGIHFARTVVMAVGPGNSPRIPTPMPSGVEEQETPPQMCHSMHIQQFPDPVVMAKIKAKQESNILIVGGGLTSAQLADLAVRKGVTKVHLLMRGPVKVKHFDFDLAWTGKFRNFEQAIFWSADSDEGKSTITPPTNCLPERLAMIRQARNGGSINPPYHKRLLHHAATRRLALHTYTTISSLSFDARTRTYSVSTNPPTPTPLPPIDYIYYATGIDTDYATLPFLRSINASFPVDGFGGMPCITDDLMWRRDVPLFVTGKMAGLRLGPAAGNLGGARQGAERVAWAIEELLDKAAAQGLGSAEESDEHDEGEQEALDFVAGRGSRYGVLGSEHGDDDGDDV</sequence>
<dbReference type="SUPFAM" id="SSF51905">
    <property type="entry name" value="FAD/NAD(P)-binding domain"/>
    <property type="match status" value="2"/>
</dbReference>
<reference evidence="2 3" key="1">
    <citation type="journal article" date="2022" name="G3 (Bethesda)">
        <title>Enemy or ally: a genomic approach to elucidate the lifestyle of Phyllosticta citrichinaensis.</title>
        <authorList>
            <person name="Buijs V.A."/>
            <person name="Groenewald J.Z."/>
            <person name="Haridas S."/>
            <person name="LaButti K.M."/>
            <person name="Lipzen A."/>
            <person name="Martin F.M."/>
            <person name="Barry K."/>
            <person name="Grigoriev I.V."/>
            <person name="Crous P.W."/>
            <person name="Seidl M.F."/>
        </authorList>
    </citation>
    <scope>NUCLEOTIDE SEQUENCE [LARGE SCALE GENOMIC DNA]</scope>
    <source>
        <strain evidence="2 3">CBS 129764</strain>
    </source>
</reference>
<evidence type="ECO:0000256" key="1">
    <source>
        <dbReference type="SAM" id="MobiDB-lite"/>
    </source>
</evidence>
<feature type="region of interest" description="Disordered" evidence="1">
    <location>
        <begin position="528"/>
        <end position="572"/>
    </location>
</feature>